<dbReference type="Pfam" id="PF01326">
    <property type="entry name" value="PPDK_N"/>
    <property type="match status" value="1"/>
</dbReference>
<dbReference type="PANTHER" id="PTHR43030">
    <property type="entry name" value="PHOSPHOENOLPYRUVATE SYNTHASE"/>
    <property type="match status" value="1"/>
</dbReference>
<dbReference type="GO" id="GO:0005524">
    <property type="term" value="F:ATP binding"/>
    <property type="evidence" value="ECO:0007669"/>
    <property type="project" value="UniProtKB-KW"/>
</dbReference>
<dbReference type="EC" id="2.7.9.2" evidence="5"/>
<comment type="similarity">
    <text evidence="4">Belongs to the PEP-utilizing enzyme family.</text>
</comment>
<evidence type="ECO:0000256" key="13">
    <source>
        <dbReference type="ARBA" id="ARBA00033470"/>
    </source>
</evidence>
<feature type="domain" description="Pyruvate phosphate dikinase AMP/ATP-binding" evidence="16">
    <location>
        <begin position="16"/>
        <end position="320"/>
    </location>
</feature>
<keyword evidence="11" id="KW-0067">ATP-binding</keyword>
<dbReference type="Gene3D" id="3.30.470.20">
    <property type="entry name" value="ATP-grasp fold, B domain"/>
    <property type="match status" value="1"/>
</dbReference>
<dbReference type="GO" id="GO:0008986">
    <property type="term" value="F:pyruvate, water dikinase activity"/>
    <property type="evidence" value="ECO:0007669"/>
    <property type="project" value="UniProtKB-EC"/>
</dbReference>
<evidence type="ECO:0000313" key="18">
    <source>
        <dbReference type="Proteomes" id="UP000184603"/>
    </source>
</evidence>
<dbReference type="EMBL" id="FRFE01000037">
    <property type="protein sequence ID" value="SHO52571.1"/>
    <property type="molecule type" value="Genomic_DNA"/>
</dbReference>
<feature type="domain" description="PEP-utilising enzyme mobile" evidence="15">
    <location>
        <begin position="653"/>
        <end position="723"/>
    </location>
</feature>
<dbReference type="RefSeq" id="WP_073616136.1">
    <property type="nucleotide sequence ID" value="NZ_FRFE01000037.1"/>
</dbReference>
<name>A0A1M7YJ16_9BACT</name>
<dbReference type="SUPFAM" id="SSF56059">
    <property type="entry name" value="Glutathione synthetase ATP-binding domain-like"/>
    <property type="match status" value="1"/>
</dbReference>
<keyword evidence="18" id="KW-1185">Reference proteome</keyword>
<dbReference type="AlphaFoldDB" id="A0A1M7YJ16"/>
<comment type="cofactor">
    <cofactor evidence="1">
        <name>Mg(2+)</name>
        <dbReference type="ChEBI" id="CHEBI:18420"/>
    </cofactor>
</comment>
<evidence type="ECO:0000256" key="9">
    <source>
        <dbReference type="ARBA" id="ARBA00022741"/>
    </source>
</evidence>
<keyword evidence="7" id="KW-0808">Transferase</keyword>
<evidence type="ECO:0000256" key="14">
    <source>
        <dbReference type="ARBA" id="ARBA00047700"/>
    </source>
</evidence>
<dbReference type="InterPro" id="IPR008279">
    <property type="entry name" value="PEP-util_enz_mobile_dom"/>
</dbReference>
<comment type="catalytic activity">
    <reaction evidence="14">
        <text>pyruvate + ATP + H2O = phosphoenolpyruvate + AMP + phosphate + 2 H(+)</text>
        <dbReference type="Rhea" id="RHEA:11364"/>
        <dbReference type="ChEBI" id="CHEBI:15361"/>
        <dbReference type="ChEBI" id="CHEBI:15377"/>
        <dbReference type="ChEBI" id="CHEBI:15378"/>
        <dbReference type="ChEBI" id="CHEBI:30616"/>
        <dbReference type="ChEBI" id="CHEBI:43474"/>
        <dbReference type="ChEBI" id="CHEBI:58702"/>
        <dbReference type="ChEBI" id="CHEBI:456215"/>
        <dbReference type="EC" id="2.7.9.2"/>
    </reaction>
</comment>
<keyword evidence="10 17" id="KW-0418">Kinase</keyword>
<comment type="pathway">
    <text evidence="3">Carbohydrate biosynthesis; gluconeogenesis.</text>
</comment>
<sequence length="734" mass="81788">MKLIYSPESDRLCSASLIGGKGAALFKLYDAGIAIPSPLCVSTEVYRLFVKQNGLGEKVAMALGRKDLQEIRWEEIWDISLTIRNLFLRAEIPAEIEQHLHHQVFSRFGDVPLVVRSSASTEDGGHHSYAGMHSSLVNIRYDNLVLALKKVWASLWSDRAILYRQELGLDAMESTMAVVIQPLVIGDVSGILFSKDPTDSSRMVIEAVYGLNQGLIDGAVAPDRWLIDHSDKTICSHFAPEKRMTVTPVEGSSRLQLRECNDWQQQNPPLQQDTLHELVAMSSQVEHHLGAAIDIEWTFAEGKLFLLQARPITTRSGDGETDKRSWYLSLTRSYENLKALRETIENELLPSMQADSERLEKVRLDELSPHELANEISERSALNTQYTSAYWQDCIPFAHGVRLFGEIYNDLLSPDDPFAFVRLLSGQHMLGIERNELLWLCARKIHDNPSWMSLVRDGRIDLIEDNEIQTIVAKLKKGFAIGFVEAGDPGVFPEILSAILLQFSMLHVHPRHCQHDDDATLVADFLVAARDAIPMDPAELLDLARASYRIRDDDNIYLGRIGQEVERALAEARKRVSAAGVTDANTLSAEELSAALLGTPKKTAHGPFLRKPAENRSKRSVFFRQLQGQAASQGIATGQARVIDRTADLKDFRKGEVLVIDAIDPTMTFFAPLASAIIERRGGMLIHGAIIAREYGIPCITGVKDATLRITTGDHLTVDGYLGICTIQSSRNRQ</sequence>
<dbReference type="InterPro" id="IPR006319">
    <property type="entry name" value="PEP_synth"/>
</dbReference>
<evidence type="ECO:0000256" key="3">
    <source>
        <dbReference type="ARBA" id="ARBA00004742"/>
    </source>
</evidence>
<evidence type="ECO:0000256" key="7">
    <source>
        <dbReference type="ARBA" id="ARBA00022679"/>
    </source>
</evidence>
<dbReference type="Gene3D" id="3.30.1490.20">
    <property type="entry name" value="ATP-grasp fold, A domain"/>
    <property type="match status" value="1"/>
</dbReference>
<keyword evidence="12" id="KW-0460">Magnesium</keyword>
<evidence type="ECO:0000313" key="17">
    <source>
        <dbReference type="EMBL" id="SHO52571.1"/>
    </source>
</evidence>
<protein>
    <recommendedName>
        <fullName evidence="6">Phosphoenolpyruvate synthase</fullName>
        <ecNumber evidence="5">2.7.9.2</ecNumber>
    </recommendedName>
    <alternativeName>
        <fullName evidence="13">Pyruvate, water dikinase</fullName>
    </alternativeName>
</protein>
<dbReference type="InterPro" id="IPR013815">
    <property type="entry name" value="ATP_grasp_subdomain_1"/>
</dbReference>
<dbReference type="SUPFAM" id="SSF52009">
    <property type="entry name" value="Phosphohistidine domain"/>
    <property type="match status" value="1"/>
</dbReference>
<evidence type="ECO:0000256" key="1">
    <source>
        <dbReference type="ARBA" id="ARBA00001946"/>
    </source>
</evidence>
<dbReference type="Proteomes" id="UP000184603">
    <property type="component" value="Unassembled WGS sequence"/>
</dbReference>
<dbReference type="InterPro" id="IPR036637">
    <property type="entry name" value="Phosphohistidine_dom_sf"/>
</dbReference>
<evidence type="ECO:0000256" key="8">
    <source>
        <dbReference type="ARBA" id="ARBA00022723"/>
    </source>
</evidence>
<dbReference type="InterPro" id="IPR002192">
    <property type="entry name" value="PPDK_AMP/ATP-bd"/>
</dbReference>
<evidence type="ECO:0000259" key="15">
    <source>
        <dbReference type="Pfam" id="PF00391"/>
    </source>
</evidence>
<evidence type="ECO:0000256" key="4">
    <source>
        <dbReference type="ARBA" id="ARBA00007837"/>
    </source>
</evidence>
<keyword evidence="9" id="KW-0547">Nucleotide-binding</keyword>
<evidence type="ECO:0000256" key="2">
    <source>
        <dbReference type="ARBA" id="ARBA00002988"/>
    </source>
</evidence>
<evidence type="ECO:0000256" key="5">
    <source>
        <dbReference type="ARBA" id="ARBA00011996"/>
    </source>
</evidence>
<evidence type="ECO:0000256" key="11">
    <source>
        <dbReference type="ARBA" id="ARBA00022840"/>
    </source>
</evidence>
<accession>A0A1M7YJ16</accession>
<keyword evidence="8" id="KW-0479">Metal-binding</keyword>
<evidence type="ECO:0000256" key="10">
    <source>
        <dbReference type="ARBA" id="ARBA00022777"/>
    </source>
</evidence>
<dbReference type="GO" id="GO:0046872">
    <property type="term" value="F:metal ion binding"/>
    <property type="evidence" value="ECO:0007669"/>
    <property type="project" value="UniProtKB-KW"/>
</dbReference>
<keyword evidence="17" id="KW-0670">Pyruvate</keyword>
<evidence type="ECO:0000256" key="12">
    <source>
        <dbReference type="ARBA" id="ARBA00022842"/>
    </source>
</evidence>
<dbReference type="Pfam" id="PF00391">
    <property type="entry name" value="PEP-utilizers"/>
    <property type="match status" value="1"/>
</dbReference>
<evidence type="ECO:0000259" key="16">
    <source>
        <dbReference type="Pfam" id="PF01326"/>
    </source>
</evidence>
<dbReference type="OrthoDB" id="9765468at2"/>
<organism evidence="17 18">
    <name type="scientific">Desulfopila aestuarii DSM 18488</name>
    <dbReference type="NCBI Taxonomy" id="1121416"/>
    <lineage>
        <taxon>Bacteria</taxon>
        <taxon>Pseudomonadati</taxon>
        <taxon>Thermodesulfobacteriota</taxon>
        <taxon>Desulfobulbia</taxon>
        <taxon>Desulfobulbales</taxon>
        <taxon>Desulfocapsaceae</taxon>
        <taxon>Desulfopila</taxon>
    </lineage>
</organism>
<evidence type="ECO:0000256" key="6">
    <source>
        <dbReference type="ARBA" id="ARBA00021623"/>
    </source>
</evidence>
<dbReference type="Gene3D" id="3.50.30.10">
    <property type="entry name" value="Phosphohistidine domain"/>
    <property type="match status" value="1"/>
</dbReference>
<proteinExistence type="inferred from homology"/>
<dbReference type="STRING" id="1121416.SAMN02745220_04631"/>
<reference evidence="17 18" key="1">
    <citation type="submission" date="2016-12" db="EMBL/GenBank/DDBJ databases">
        <authorList>
            <person name="Song W.-J."/>
            <person name="Kurnit D.M."/>
        </authorList>
    </citation>
    <scope>NUCLEOTIDE SEQUENCE [LARGE SCALE GENOMIC DNA]</scope>
    <source>
        <strain evidence="17 18">DSM 18488</strain>
    </source>
</reference>
<dbReference type="PANTHER" id="PTHR43030:SF1">
    <property type="entry name" value="PHOSPHOENOLPYRUVATE SYNTHASE"/>
    <property type="match status" value="1"/>
</dbReference>
<gene>
    <name evidence="17" type="ORF">SAMN02745220_04631</name>
</gene>
<comment type="function">
    <text evidence="2">Catalyzes the phosphorylation of pyruvate to phosphoenolpyruvate.</text>
</comment>